<dbReference type="PANTHER" id="PTHR47926">
    <property type="entry name" value="PENTATRICOPEPTIDE REPEAT-CONTAINING PROTEIN"/>
    <property type="match status" value="1"/>
</dbReference>
<dbReference type="AlphaFoldDB" id="A0A444YFW3"/>
<keyword evidence="4" id="KW-1185">Reference proteome</keyword>
<evidence type="ECO:0000313" key="3">
    <source>
        <dbReference type="EMBL" id="RYR00804.1"/>
    </source>
</evidence>
<feature type="repeat" description="PPR" evidence="2">
    <location>
        <begin position="22"/>
        <end position="56"/>
    </location>
</feature>
<dbReference type="PROSITE" id="PS51375">
    <property type="entry name" value="PPR"/>
    <property type="match status" value="1"/>
</dbReference>
<dbReference type="GO" id="GO:0003723">
    <property type="term" value="F:RNA binding"/>
    <property type="evidence" value="ECO:0007669"/>
    <property type="project" value="InterPro"/>
</dbReference>
<dbReference type="Proteomes" id="UP000289738">
    <property type="component" value="Chromosome B07"/>
</dbReference>
<reference evidence="3 4" key="1">
    <citation type="submission" date="2019-01" db="EMBL/GenBank/DDBJ databases">
        <title>Sequencing of cultivated peanut Arachis hypogaea provides insights into genome evolution and oil improvement.</title>
        <authorList>
            <person name="Chen X."/>
        </authorList>
    </citation>
    <scope>NUCLEOTIDE SEQUENCE [LARGE SCALE GENOMIC DNA]</scope>
    <source>
        <strain evidence="4">cv. Fuhuasheng</strain>
        <tissue evidence="3">Leaves</tissue>
    </source>
</reference>
<dbReference type="EMBL" id="SDMP01000017">
    <property type="protein sequence ID" value="RYR00804.1"/>
    <property type="molecule type" value="Genomic_DNA"/>
</dbReference>
<evidence type="ECO:0000256" key="1">
    <source>
        <dbReference type="ARBA" id="ARBA00022737"/>
    </source>
</evidence>
<accession>A0A444YFW3</accession>
<protein>
    <recommendedName>
        <fullName evidence="5">Pentatricopeptide repeat-containing protein</fullName>
    </recommendedName>
</protein>
<dbReference type="Pfam" id="PF01535">
    <property type="entry name" value="PPR"/>
    <property type="match status" value="3"/>
</dbReference>
<sequence>MYFSCGNFVSARKVFDKMEARNLYSWNNMISGYVKLGMMKQAQGVFDRMPERNFVSWNTMIVGYAHNGVFGETLGFYGELRRLCIGYNGFSFASVLIVCVKMKDFELSRQVHA</sequence>
<evidence type="ECO:0008006" key="5">
    <source>
        <dbReference type="Google" id="ProtNLM"/>
    </source>
</evidence>
<dbReference type="InterPro" id="IPR046960">
    <property type="entry name" value="PPR_At4g14850-like_plant"/>
</dbReference>
<keyword evidence="1" id="KW-0677">Repeat</keyword>
<dbReference type="FunFam" id="1.25.40.10:FF:000442">
    <property type="entry name" value="Pentatricopeptide repeat-containing protein At3g49710"/>
    <property type="match status" value="1"/>
</dbReference>
<dbReference type="GO" id="GO:0009451">
    <property type="term" value="P:RNA modification"/>
    <property type="evidence" value="ECO:0007669"/>
    <property type="project" value="InterPro"/>
</dbReference>
<dbReference type="STRING" id="3818.A0A444YFW3"/>
<dbReference type="InterPro" id="IPR011990">
    <property type="entry name" value="TPR-like_helical_dom_sf"/>
</dbReference>
<comment type="caution">
    <text evidence="3">The sequence shown here is derived from an EMBL/GenBank/DDBJ whole genome shotgun (WGS) entry which is preliminary data.</text>
</comment>
<dbReference type="NCBIfam" id="TIGR00756">
    <property type="entry name" value="PPR"/>
    <property type="match status" value="2"/>
</dbReference>
<name>A0A444YFW3_ARAHY</name>
<organism evidence="3 4">
    <name type="scientific">Arachis hypogaea</name>
    <name type="common">Peanut</name>
    <dbReference type="NCBI Taxonomy" id="3818"/>
    <lineage>
        <taxon>Eukaryota</taxon>
        <taxon>Viridiplantae</taxon>
        <taxon>Streptophyta</taxon>
        <taxon>Embryophyta</taxon>
        <taxon>Tracheophyta</taxon>
        <taxon>Spermatophyta</taxon>
        <taxon>Magnoliopsida</taxon>
        <taxon>eudicotyledons</taxon>
        <taxon>Gunneridae</taxon>
        <taxon>Pentapetalae</taxon>
        <taxon>rosids</taxon>
        <taxon>fabids</taxon>
        <taxon>Fabales</taxon>
        <taxon>Fabaceae</taxon>
        <taxon>Papilionoideae</taxon>
        <taxon>50 kb inversion clade</taxon>
        <taxon>dalbergioids sensu lato</taxon>
        <taxon>Dalbergieae</taxon>
        <taxon>Pterocarpus clade</taxon>
        <taxon>Arachis</taxon>
    </lineage>
</organism>
<dbReference type="Gene3D" id="1.25.40.10">
    <property type="entry name" value="Tetratricopeptide repeat domain"/>
    <property type="match status" value="1"/>
</dbReference>
<dbReference type="PANTHER" id="PTHR47926:SF347">
    <property type="entry name" value="PENTATRICOPEPTIDE REPEAT-CONTAINING PROTEIN"/>
    <property type="match status" value="1"/>
</dbReference>
<dbReference type="InterPro" id="IPR002885">
    <property type="entry name" value="PPR_rpt"/>
</dbReference>
<proteinExistence type="predicted"/>
<evidence type="ECO:0000313" key="4">
    <source>
        <dbReference type="Proteomes" id="UP000289738"/>
    </source>
</evidence>
<gene>
    <name evidence="3" type="ORF">Ahy_B07g088920</name>
</gene>
<evidence type="ECO:0000256" key="2">
    <source>
        <dbReference type="PROSITE-ProRule" id="PRU00708"/>
    </source>
</evidence>